<dbReference type="Gene3D" id="1.50.10.20">
    <property type="match status" value="1"/>
</dbReference>
<accession>A0A8H6VQN7</accession>
<dbReference type="PANTHER" id="PTHR47791">
    <property type="entry name" value="MEIOTICALLY UP-REGULATED GENE 191 PROTEIN"/>
    <property type="match status" value="1"/>
</dbReference>
<evidence type="ECO:0000313" key="4">
    <source>
        <dbReference type="EMBL" id="KAF7290159.1"/>
    </source>
</evidence>
<evidence type="ECO:0000256" key="3">
    <source>
        <dbReference type="SAM" id="SignalP"/>
    </source>
</evidence>
<dbReference type="Pfam" id="PF03663">
    <property type="entry name" value="Glyco_hydro_76"/>
    <property type="match status" value="1"/>
</dbReference>
<feature type="compositionally biased region" description="Low complexity" evidence="1">
    <location>
        <begin position="488"/>
        <end position="499"/>
    </location>
</feature>
<feature type="compositionally biased region" description="Polar residues" evidence="1">
    <location>
        <begin position="543"/>
        <end position="565"/>
    </location>
</feature>
<feature type="chain" id="PRO_5034849927" evidence="3">
    <location>
        <begin position="22"/>
        <end position="612"/>
    </location>
</feature>
<dbReference type="RefSeq" id="XP_037213737.1">
    <property type="nucleotide sequence ID" value="XM_037369741.1"/>
</dbReference>
<keyword evidence="2" id="KW-0472">Membrane</keyword>
<reference evidence="4" key="1">
    <citation type="submission" date="2020-05" db="EMBL/GenBank/DDBJ databases">
        <title>Mycena genomes resolve the evolution of fungal bioluminescence.</title>
        <authorList>
            <person name="Tsai I.J."/>
        </authorList>
    </citation>
    <scope>NUCLEOTIDE SEQUENCE</scope>
    <source>
        <strain evidence="4">171206Taipei</strain>
    </source>
</reference>
<feature type="signal peptide" evidence="3">
    <location>
        <begin position="1"/>
        <end position="21"/>
    </location>
</feature>
<keyword evidence="4" id="KW-0378">Hydrolase</keyword>
<comment type="caution">
    <text evidence="4">The sequence shown here is derived from an EMBL/GenBank/DDBJ whole genome shotgun (WGS) entry which is preliminary data.</text>
</comment>
<evidence type="ECO:0000313" key="5">
    <source>
        <dbReference type="Proteomes" id="UP000636479"/>
    </source>
</evidence>
<dbReference type="PANTHER" id="PTHR47791:SF3">
    <property type="entry name" value="MEIOTICALLY UP-REGULATED GENE 191 PROTEIN"/>
    <property type="match status" value="1"/>
</dbReference>
<feature type="transmembrane region" description="Helical" evidence="2">
    <location>
        <begin position="432"/>
        <end position="455"/>
    </location>
</feature>
<dbReference type="InterPro" id="IPR008928">
    <property type="entry name" value="6-hairpin_glycosidase_sf"/>
</dbReference>
<dbReference type="InterPro" id="IPR053169">
    <property type="entry name" value="MUG_Protein"/>
</dbReference>
<evidence type="ECO:0000256" key="1">
    <source>
        <dbReference type="SAM" id="MobiDB-lite"/>
    </source>
</evidence>
<feature type="region of interest" description="Disordered" evidence="1">
    <location>
        <begin position="528"/>
        <end position="612"/>
    </location>
</feature>
<gene>
    <name evidence="4" type="ORF">MIND_01329100</name>
</gene>
<organism evidence="4 5">
    <name type="scientific">Mycena indigotica</name>
    <dbReference type="NCBI Taxonomy" id="2126181"/>
    <lineage>
        <taxon>Eukaryota</taxon>
        <taxon>Fungi</taxon>
        <taxon>Dikarya</taxon>
        <taxon>Basidiomycota</taxon>
        <taxon>Agaricomycotina</taxon>
        <taxon>Agaricomycetes</taxon>
        <taxon>Agaricomycetidae</taxon>
        <taxon>Agaricales</taxon>
        <taxon>Marasmiineae</taxon>
        <taxon>Mycenaceae</taxon>
        <taxon>Mycena</taxon>
    </lineage>
</organism>
<keyword evidence="3" id="KW-0732">Signal</keyword>
<keyword evidence="2" id="KW-0812">Transmembrane</keyword>
<feature type="region of interest" description="Disordered" evidence="1">
    <location>
        <begin position="481"/>
        <end position="513"/>
    </location>
</feature>
<keyword evidence="2" id="KW-1133">Transmembrane helix</keyword>
<dbReference type="EMBL" id="JACAZF010000015">
    <property type="protein sequence ID" value="KAF7290159.1"/>
    <property type="molecule type" value="Genomic_DNA"/>
</dbReference>
<sequence>MLPFPLPLPLLFAAVVGQVAAQPPGSSWRKPNITTPLQDRISLAQGAISQAVSQLDSSTSMFPNPGSTYKETGALYSLLAEFDQLTNRSQYAANLAQYYASAQTVLDNAKSQNFSGFYVLNDGLNYGHGAIVAYKTYNVSVFLQYAVQSWWAAVPYTMTQAEVDAGKMPSKNFTLGASCQGATLAGGSFWNKDGQNPSVYVIATGNFLILSALLAEATSDPAYLAAAAQSMTFIHSHLYNAQGLIENDVSARAGDNCAVGIPDLLPYNSGLVMEGLAILYSITKNATYSTMLDQLVSVSFATNAWTDSTGIIQVGSAKTADASIPRGLVAAYVRNATSPSVRLSIASYLAVQYNAVADLAKQPGGDIYGGFWQGPPGLTFDPASQTTAIQALISSLAVTDSGPVSPSGTSSGPSPPTNSAAPAPNSKSESSIGAIVGGVVSGILVLGALAIVLICRIRMLRRRQLPLALLEPHYAAVNMSEVSPGLPSRPSYSSPARPSETSGPVPAGYNPKRPQNLAAVVPVRRAPSLSPSSESWAVPPPTVISSRTRSSSDFLPSDSQETSSGRGPGVERQPTTEELVRMLVSRMNGGSVGTGTGMTGLYEEPLPEYRTA</sequence>
<dbReference type="OrthoDB" id="3068171at2759"/>
<evidence type="ECO:0000256" key="2">
    <source>
        <dbReference type="SAM" id="Phobius"/>
    </source>
</evidence>
<keyword evidence="5" id="KW-1185">Reference proteome</keyword>
<dbReference type="InterPro" id="IPR005198">
    <property type="entry name" value="Glyco_hydro_76"/>
</dbReference>
<dbReference type="SUPFAM" id="SSF48208">
    <property type="entry name" value="Six-hairpin glycosidases"/>
    <property type="match status" value="1"/>
</dbReference>
<dbReference type="Proteomes" id="UP000636479">
    <property type="component" value="Unassembled WGS sequence"/>
</dbReference>
<dbReference type="GO" id="GO:0005975">
    <property type="term" value="P:carbohydrate metabolic process"/>
    <property type="evidence" value="ECO:0007669"/>
    <property type="project" value="InterPro"/>
</dbReference>
<feature type="region of interest" description="Disordered" evidence="1">
    <location>
        <begin position="400"/>
        <end position="427"/>
    </location>
</feature>
<name>A0A8H6VQN7_9AGAR</name>
<protein>
    <submittedName>
        <fullName evidence="4">Glycoside hydrolase family 76 protein</fullName>
    </submittedName>
</protein>
<dbReference type="GeneID" id="59352257"/>
<feature type="compositionally biased region" description="Low complexity" evidence="1">
    <location>
        <begin position="401"/>
        <end position="427"/>
    </location>
</feature>
<dbReference type="GO" id="GO:0016787">
    <property type="term" value="F:hydrolase activity"/>
    <property type="evidence" value="ECO:0007669"/>
    <property type="project" value="UniProtKB-KW"/>
</dbReference>
<dbReference type="AlphaFoldDB" id="A0A8H6VQN7"/>
<proteinExistence type="predicted"/>